<sequence length="537" mass="60733">MDTPRFYTTAAIAGVATHLFYFKHGEHHLHAIRYMVIFFASVVTSIALMTAHGESVYHASSQVSQITAIYLGGLYASLTIYRLLFNPLNRLPGPIGARLSSLWFSSQLIKSLTSYRTLNALHKKHGQIVRIGPSELSIITPNAVKTVHDPKSGCTRAEYYDITFPAVSLQTTRDKTFHHQKRREWSQAFGSKALHSYEPRIRAHRERFIAQVAKTDSPIDITKWFYWYAFDVMGDLSFGYSFGMVEDGKDHWAIRLLNDSLRPLGYMLPVWLFQVGISIPGLARDWWGFIDFCYQRLEGRLNVEPTIPDISTAVLAPLKGKTLTEQDRNIMRGDAQLMVVAGSDTTATSLSSIFYELCSHPNHIAKLRQELAPHLTESGTYHHENLFHLNHLNAVINEAMRLHPPIPSGMTRLTPPEGITIDGVYIPGNTTLFLPQYPTGRNEAIYDQADSFIPERWYSKPEMIKEKSAFAPFLIGPYNCIGKPLALLNIRTLVAQLVTDFDFEFAPSENGEEFMGEAMDHITLELGKCMVSFRARE</sequence>
<reference evidence="15" key="1">
    <citation type="journal article" date="2017" name="Genome Biol.">
        <title>Comparative genomics reveals high biological diversity and specific adaptations in the industrially and medically important fungal genus Aspergillus.</title>
        <authorList>
            <person name="de Vries R.P."/>
            <person name="Riley R."/>
            <person name="Wiebenga A."/>
            <person name="Aguilar-Osorio G."/>
            <person name="Amillis S."/>
            <person name="Uchima C.A."/>
            <person name="Anderluh G."/>
            <person name="Asadollahi M."/>
            <person name="Askin M."/>
            <person name="Barry K."/>
            <person name="Battaglia E."/>
            <person name="Bayram O."/>
            <person name="Benocci T."/>
            <person name="Braus-Stromeyer S.A."/>
            <person name="Caldana C."/>
            <person name="Canovas D."/>
            <person name="Cerqueira G.C."/>
            <person name="Chen F."/>
            <person name="Chen W."/>
            <person name="Choi C."/>
            <person name="Clum A."/>
            <person name="Dos Santos R.A."/>
            <person name="Damasio A.R."/>
            <person name="Diallinas G."/>
            <person name="Emri T."/>
            <person name="Fekete E."/>
            <person name="Flipphi M."/>
            <person name="Freyberg S."/>
            <person name="Gallo A."/>
            <person name="Gournas C."/>
            <person name="Habgood R."/>
            <person name="Hainaut M."/>
            <person name="Harispe M.L."/>
            <person name="Henrissat B."/>
            <person name="Hilden K.S."/>
            <person name="Hope R."/>
            <person name="Hossain A."/>
            <person name="Karabika E."/>
            <person name="Karaffa L."/>
            <person name="Karanyi Z."/>
            <person name="Krasevec N."/>
            <person name="Kuo A."/>
            <person name="Kusch H."/>
            <person name="LaButti K."/>
            <person name="Lagendijk E.L."/>
            <person name="Lapidus A."/>
            <person name="Levasseur A."/>
            <person name="Lindquist E."/>
            <person name="Lipzen A."/>
            <person name="Logrieco A.F."/>
            <person name="MacCabe A."/>
            <person name="Maekelae M.R."/>
            <person name="Malavazi I."/>
            <person name="Melin P."/>
            <person name="Meyer V."/>
            <person name="Mielnichuk N."/>
            <person name="Miskei M."/>
            <person name="Molnar A.P."/>
            <person name="Mule G."/>
            <person name="Ngan C.Y."/>
            <person name="Orejas M."/>
            <person name="Orosz E."/>
            <person name="Ouedraogo J.P."/>
            <person name="Overkamp K.M."/>
            <person name="Park H.-S."/>
            <person name="Perrone G."/>
            <person name="Piumi F."/>
            <person name="Punt P.J."/>
            <person name="Ram A.F."/>
            <person name="Ramon A."/>
            <person name="Rauscher S."/>
            <person name="Record E."/>
            <person name="Riano-Pachon D.M."/>
            <person name="Robert V."/>
            <person name="Roehrig J."/>
            <person name="Ruller R."/>
            <person name="Salamov A."/>
            <person name="Salih N.S."/>
            <person name="Samson R.A."/>
            <person name="Sandor E."/>
            <person name="Sanguinetti M."/>
            <person name="Schuetze T."/>
            <person name="Sepcic K."/>
            <person name="Shelest E."/>
            <person name="Sherlock G."/>
            <person name="Sophianopoulou V."/>
            <person name="Squina F.M."/>
            <person name="Sun H."/>
            <person name="Susca A."/>
            <person name="Todd R.B."/>
            <person name="Tsang A."/>
            <person name="Unkles S.E."/>
            <person name="van de Wiele N."/>
            <person name="van Rossen-Uffink D."/>
            <person name="Oliveira J.V."/>
            <person name="Vesth T.C."/>
            <person name="Visser J."/>
            <person name="Yu J.-H."/>
            <person name="Zhou M."/>
            <person name="Andersen M.R."/>
            <person name="Archer D.B."/>
            <person name="Baker S.E."/>
            <person name="Benoit I."/>
            <person name="Brakhage A.A."/>
            <person name="Braus G.H."/>
            <person name="Fischer R."/>
            <person name="Frisvad J.C."/>
            <person name="Goldman G.H."/>
            <person name="Houbraken J."/>
            <person name="Oakley B."/>
            <person name="Pocsi I."/>
            <person name="Scazzocchio C."/>
            <person name="Seiboth B."/>
            <person name="vanKuyk P.A."/>
            <person name="Wortman J."/>
            <person name="Dyer P.S."/>
            <person name="Grigoriev I.V."/>
        </authorList>
    </citation>
    <scope>NUCLEOTIDE SEQUENCE [LARGE SCALE GENOMIC DNA]</scope>
    <source>
        <strain evidence="15">DTO 134E9</strain>
    </source>
</reference>
<dbReference type="Gene3D" id="1.10.630.10">
    <property type="entry name" value="Cytochrome P450"/>
    <property type="match status" value="1"/>
</dbReference>
<keyword evidence="6 12" id="KW-0479">Metal-binding</keyword>
<dbReference type="InterPro" id="IPR001128">
    <property type="entry name" value="Cyt_P450"/>
</dbReference>
<evidence type="ECO:0000256" key="5">
    <source>
        <dbReference type="ARBA" id="ARBA00022692"/>
    </source>
</evidence>
<dbReference type="EMBL" id="KV878216">
    <property type="protein sequence ID" value="OJJ30826.1"/>
    <property type="molecule type" value="Genomic_DNA"/>
</dbReference>
<feature type="transmembrane region" description="Helical" evidence="13">
    <location>
        <begin position="63"/>
        <end position="84"/>
    </location>
</feature>
<evidence type="ECO:0000256" key="9">
    <source>
        <dbReference type="ARBA" id="ARBA00023004"/>
    </source>
</evidence>
<comment type="cofactor">
    <cofactor evidence="1 12">
        <name>heme</name>
        <dbReference type="ChEBI" id="CHEBI:30413"/>
    </cofactor>
</comment>
<dbReference type="GO" id="GO:0004497">
    <property type="term" value="F:monooxygenase activity"/>
    <property type="evidence" value="ECO:0007669"/>
    <property type="project" value="UniProtKB-KW"/>
</dbReference>
<evidence type="ECO:0000256" key="10">
    <source>
        <dbReference type="ARBA" id="ARBA00023033"/>
    </source>
</evidence>
<evidence type="ECO:0000256" key="11">
    <source>
        <dbReference type="ARBA" id="ARBA00023136"/>
    </source>
</evidence>
<dbReference type="FunFam" id="1.10.630.10:FF:000063">
    <property type="entry name" value="Cytochrome P450 monooxygenase"/>
    <property type="match status" value="1"/>
</dbReference>
<feature type="binding site" description="axial binding residue" evidence="12">
    <location>
        <position position="480"/>
    </location>
    <ligand>
        <name>heme</name>
        <dbReference type="ChEBI" id="CHEBI:30413"/>
    </ligand>
    <ligandPart>
        <name>Fe</name>
        <dbReference type="ChEBI" id="CHEBI:18248"/>
    </ligandPart>
</feature>
<proteinExistence type="inferred from homology"/>
<dbReference type="RefSeq" id="XP_040684503.1">
    <property type="nucleotide sequence ID" value="XM_040836358.1"/>
</dbReference>
<evidence type="ECO:0000256" key="12">
    <source>
        <dbReference type="PIRSR" id="PIRSR602401-1"/>
    </source>
</evidence>
<dbReference type="GO" id="GO:0016020">
    <property type="term" value="C:membrane"/>
    <property type="evidence" value="ECO:0007669"/>
    <property type="project" value="UniProtKB-SubCell"/>
</dbReference>
<name>A0A1L9R7C3_ASPWE</name>
<evidence type="ECO:0008006" key="16">
    <source>
        <dbReference type="Google" id="ProtNLM"/>
    </source>
</evidence>
<comment type="subcellular location">
    <subcellularLocation>
        <location evidence="2">Membrane</location>
    </subcellularLocation>
</comment>
<feature type="transmembrane region" description="Helical" evidence="13">
    <location>
        <begin position="34"/>
        <end position="51"/>
    </location>
</feature>
<dbReference type="GeneID" id="63752206"/>
<keyword evidence="15" id="KW-1185">Reference proteome</keyword>
<evidence type="ECO:0000256" key="3">
    <source>
        <dbReference type="ARBA" id="ARBA00010617"/>
    </source>
</evidence>
<keyword evidence="10" id="KW-0503">Monooxygenase</keyword>
<organism evidence="14 15">
    <name type="scientific">Aspergillus wentii DTO 134E9</name>
    <dbReference type="NCBI Taxonomy" id="1073089"/>
    <lineage>
        <taxon>Eukaryota</taxon>
        <taxon>Fungi</taxon>
        <taxon>Dikarya</taxon>
        <taxon>Ascomycota</taxon>
        <taxon>Pezizomycotina</taxon>
        <taxon>Eurotiomycetes</taxon>
        <taxon>Eurotiomycetidae</taxon>
        <taxon>Eurotiales</taxon>
        <taxon>Aspergillaceae</taxon>
        <taxon>Aspergillus</taxon>
        <taxon>Aspergillus subgen. Cremei</taxon>
    </lineage>
</organism>
<dbReference type="GO" id="GO:0016705">
    <property type="term" value="F:oxidoreductase activity, acting on paired donors, with incorporation or reduction of molecular oxygen"/>
    <property type="evidence" value="ECO:0007669"/>
    <property type="project" value="InterPro"/>
</dbReference>
<accession>A0A1L9R7C3</accession>
<dbReference type="OrthoDB" id="6692864at2759"/>
<dbReference type="InterPro" id="IPR036396">
    <property type="entry name" value="Cyt_P450_sf"/>
</dbReference>
<evidence type="ECO:0000256" key="8">
    <source>
        <dbReference type="ARBA" id="ARBA00023002"/>
    </source>
</evidence>
<dbReference type="PANTHER" id="PTHR24305">
    <property type="entry name" value="CYTOCHROME P450"/>
    <property type="match status" value="1"/>
</dbReference>
<evidence type="ECO:0000256" key="1">
    <source>
        <dbReference type="ARBA" id="ARBA00001971"/>
    </source>
</evidence>
<dbReference type="Pfam" id="PF00067">
    <property type="entry name" value="p450"/>
    <property type="match status" value="1"/>
</dbReference>
<dbReference type="Proteomes" id="UP000184383">
    <property type="component" value="Unassembled WGS sequence"/>
</dbReference>
<dbReference type="STRING" id="1073089.A0A1L9R7C3"/>
<dbReference type="PANTHER" id="PTHR24305:SF112">
    <property type="entry name" value="L-ORNITHINE-N5-MONOOXYGENASE (EUROFUNG)"/>
    <property type="match status" value="1"/>
</dbReference>
<evidence type="ECO:0000313" key="15">
    <source>
        <dbReference type="Proteomes" id="UP000184383"/>
    </source>
</evidence>
<keyword evidence="5 13" id="KW-0812">Transmembrane</keyword>
<keyword evidence="7 13" id="KW-1133">Transmembrane helix</keyword>
<evidence type="ECO:0000256" key="4">
    <source>
        <dbReference type="ARBA" id="ARBA00022617"/>
    </source>
</evidence>
<dbReference type="InterPro" id="IPR050121">
    <property type="entry name" value="Cytochrome_P450_monoxygenase"/>
</dbReference>
<evidence type="ECO:0000256" key="2">
    <source>
        <dbReference type="ARBA" id="ARBA00004370"/>
    </source>
</evidence>
<keyword evidence="8" id="KW-0560">Oxidoreductase</keyword>
<dbReference type="GO" id="GO:1902181">
    <property type="term" value="P:verruculogen biosynthetic process"/>
    <property type="evidence" value="ECO:0007669"/>
    <property type="project" value="UniProtKB-ARBA"/>
</dbReference>
<dbReference type="GO" id="GO:0005506">
    <property type="term" value="F:iron ion binding"/>
    <property type="evidence" value="ECO:0007669"/>
    <property type="project" value="InterPro"/>
</dbReference>
<evidence type="ECO:0000313" key="14">
    <source>
        <dbReference type="EMBL" id="OJJ30826.1"/>
    </source>
</evidence>
<evidence type="ECO:0000256" key="6">
    <source>
        <dbReference type="ARBA" id="ARBA00022723"/>
    </source>
</evidence>
<protein>
    <recommendedName>
        <fullName evidence="16">Cytochrome P450</fullName>
    </recommendedName>
</protein>
<gene>
    <name evidence="14" type="ORF">ASPWEDRAFT_44805</name>
</gene>
<evidence type="ECO:0000256" key="13">
    <source>
        <dbReference type="SAM" id="Phobius"/>
    </source>
</evidence>
<dbReference type="PRINTS" id="PR00385">
    <property type="entry name" value="P450"/>
</dbReference>
<dbReference type="GO" id="GO:0020037">
    <property type="term" value="F:heme binding"/>
    <property type="evidence" value="ECO:0007669"/>
    <property type="project" value="InterPro"/>
</dbReference>
<dbReference type="SUPFAM" id="SSF48264">
    <property type="entry name" value="Cytochrome P450"/>
    <property type="match status" value="1"/>
</dbReference>
<dbReference type="AlphaFoldDB" id="A0A1L9R7C3"/>
<keyword evidence="11 13" id="KW-0472">Membrane</keyword>
<dbReference type="VEuPathDB" id="FungiDB:ASPWEDRAFT_44805"/>
<dbReference type="InterPro" id="IPR002401">
    <property type="entry name" value="Cyt_P450_E_grp-I"/>
</dbReference>
<dbReference type="CDD" id="cd11061">
    <property type="entry name" value="CYP67-like"/>
    <property type="match status" value="1"/>
</dbReference>
<feature type="transmembrane region" description="Helical" evidence="13">
    <location>
        <begin position="6"/>
        <end position="22"/>
    </location>
</feature>
<keyword evidence="4 12" id="KW-0349">Heme</keyword>
<dbReference type="PRINTS" id="PR00463">
    <property type="entry name" value="EP450I"/>
</dbReference>
<evidence type="ECO:0000256" key="7">
    <source>
        <dbReference type="ARBA" id="ARBA00022989"/>
    </source>
</evidence>
<keyword evidence="9 12" id="KW-0408">Iron</keyword>
<comment type="similarity">
    <text evidence="3">Belongs to the cytochrome P450 family.</text>
</comment>